<dbReference type="OrthoDB" id="3742379at2"/>
<dbReference type="EMBL" id="SNWQ01000008">
    <property type="protein sequence ID" value="TDO47828.1"/>
    <property type="molecule type" value="Genomic_DNA"/>
</dbReference>
<evidence type="ECO:0000313" key="3">
    <source>
        <dbReference type="Proteomes" id="UP000295388"/>
    </source>
</evidence>
<proteinExistence type="predicted"/>
<dbReference type="RefSeq" id="WP_133801266.1">
    <property type="nucleotide sequence ID" value="NZ_SNWQ01000008.1"/>
</dbReference>
<keyword evidence="1" id="KW-0732">Signal</keyword>
<gene>
    <name evidence="2" type="ORF">EV643_108142</name>
</gene>
<evidence type="ECO:0008006" key="4">
    <source>
        <dbReference type="Google" id="ProtNLM"/>
    </source>
</evidence>
<feature type="signal peptide" evidence="1">
    <location>
        <begin position="1"/>
        <end position="29"/>
    </location>
</feature>
<evidence type="ECO:0000313" key="2">
    <source>
        <dbReference type="EMBL" id="TDO47828.1"/>
    </source>
</evidence>
<dbReference type="AlphaFoldDB" id="A0A4R6KCP9"/>
<dbReference type="Proteomes" id="UP000295388">
    <property type="component" value="Unassembled WGS sequence"/>
</dbReference>
<comment type="caution">
    <text evidence="2">The sequence shown here is derived from an EMBL/GenBank/DDBJ whole genome shotgun (WGS) entry which is preliminary data.</text>
</comment>
<name>A0A4R6KCP9_9ACTN</name>
<sequence>MRNRLARGFIALSTVLALLIAIPAPTATAETIHSGDRVCSMYVNSNGFGAYCSNGQVYLGASPPPWRDRLGPGQIFIPCRDFPVPNGIELPPPPEGKTWVLRLTIVDYDLDSNYGGEDAHIERAIVPVTDEEREQCRREPYMDQFWTYFDESYPDPILLVKPTYTPRVNVPAYFALAPETSYVLKNFGNAADLDIAYYGPGQRLTMRAVVTKLTVDPGDGTGPFVCLGGTLPIGSDGYDEAQDPFHQASTCSHVYKRSSAKEPDGMYTVKLTIHWEVSYWRNLQDWTPVGQAEVHAVQRLPVQEVQAIGG</sequence>
<organism evidence="2 3">
    <name type="scientific">Kribbella caucasensis</name>
    <dbReference type="NCBI Taxonomy" id="2512215"/>
    <lineage>
        <taxon>Bacteria</taxon>
        <taxon>Bacillati</taxon>
        <taxon>Actinomycetota</taxon>
        <taxon>Actinomycetes</taxon>
        <taxon>Propionibacteriales</taxon>
        <taxon>Kribbellaceae</taxon>
        <taxon>Kribbella</taxon>
    </lineage>
</organism>
<protein>
    <recommendedName>
        <fullName evidence="4">Secreted protein</fullName>
    </recommendedName>
</protein>
<reference evidence="2 3" key="1">
    <citation type="submission" date="2019-03" db="EMBL/GenBank/DDBJ databases">
        <title>Genomic Encyclopedia of Type Strains, Phase III (KMG-III): the genomes of soil and plant-associated and newly described type strains.</title>
        <authorList>
            <person name="Whitman W."/>
        </authorList>
    </citation>
    <scope>NUCLEOTIDE SEQUENCE [LARGE SCALE GENOMIC DNA]</scope>
    <source>
        <strain evidence="2 3">VKM Ac-2527</strain>
    </source>
</reference>
<accession>A0A4R6KCP9</accession>
<keyword evidence="3" id="KW-1185">Reference proteome</keyword>
<evidence type="ECO:0000256" key="1">
    <source>
        <dbReference type="SAM" id="SignalP"/>
    </source>
</evidence>
<feature type="chain" id="PRO_5020444554" description="Secreted protein" evidence="1">
    <location>
        <begin position="30"/>
        <end position="310"/>
    </location>
</feature>